<dbReference type="OrthoDB" id="6133115at2759"/>
<evidence type="ECO:0000256" key="2">
    <source>
        <dbReference type="SAM" id="MobiDB-lite"/>
    </source>
</evidence>
<organism evidence="4 5">
    <name type="scientific">Curvularia kusanoi</name>
    <name type="common">Cochliobolus kusanoi</name>
    <dbReference type="NCBI Taxonomy" id="90978"/>
    <lineage>
        <taxon>Eukaryota</taxon>
        <taxon>Fungi</taxon>
        <taxon>Dikarya</taxon>
        <taxon>Ascomycota</taxon>
        <taxon>Pezizomycotina</taxon>
        <taxon>Dothideomycetes</taxon>
        <taxon>Pleosporomycetidae</taxon>
        <taxon>Pleosporales</taxon>
        <taxon>Pleosporineae</taxon>
        <taxon>Pleosporaceae</taxon>
        <taxon>Curvularia</taxon>
    </lineage>
</organism>
<gene>
    <name evidence="4" type="ORF">E8E13_008975</name>
</gene>
<dbReference type="PANTHER" id="PTHR35391">
    <property type="entry name" value="C2H2-TYPE DOMAIN-CONTAINING PROTEIN-RELATED"/>
    <property type="match status" value="1"/>
</dbReference>
<sequence length="929" mass="106664">MLRKPNRFADQIASDAVLDEFDRFKLWAGNIAAHRKDYRLRDAAQLKAETNSLLASLEEALKTAMAIVQGQRLPWDEESFTDSDSDSGSSHSGSELNLQGDTELRQLFARLKSLITSLMRISMAIREPVPNRQARSIDKSHFEQHDVWHVQAKFPEAPQYLTERLGRAISSRRQYLTYREVHHDKLKKGIDKLGLDAATTEFTTNSTEATKLQRTDREDRGSMSRSEEHGSEQEEDEEEMSDSSNPSEIDRLADDLSHTADYVDPTSVSRENIEDVLRELGPYTEEEIKRMAQDGSHGLGDYPMQLALLKKQNERRVLLSQDEFIDESNDEAEVRLKDTGDVWGPDRMEGDPMPSTSAEDIIENAYDEPGVASSSASLDQRLAEVQSPQTSPRQELPSPSALDYPYTTPPEDRMFSRQYIRQLSISPDDTEEDHQSMGGRSKKRVQDDSAEDVKEGEDVVTDQQTTETGQAPDIMEGGFVTPDLAALSLGSQKSHTRADLLRRHQRNHHEAMICAYPDCGKTFLGLILLMRHEKRHNEASNNELDAEAGETLQAFESNNQGKARKDAEMITEGDRIIYEHGRQQVLDTGKDDQQMNEPFREIALNRQAPEDLSKELGGENSNAEKRFAEELELMVHGDKKQEEDFETFKRQGLGSDAKMREEIEYQAFRRKQIREEKEATHRQAALKRRSDEEREEQEEQQLEEAMRERLAQFGFEENQIDTMFLSEQQNEPQAKADARLDRSLIQLTYPKIRREHLDIATLEYYDLPYEYDEDPNYFIVLRQLSRRETDVLFEHTRRLRSGQTFQPVAAEAPSQQGESSKGVNVDATNLDQGPQKQRSKMKLRQQYSQRQTDRYIDELAVTLMDNCTDEVRASFQREVDAWPEQKKQQIVQQRSRPLFLRFQQHAEMLLRNGKAQIPPELALNPESSS</sequence>
<feature type="compositionally biased region" description="Polar residues" evidence="2">
    <location>
        <begin position="813"/>
        <end position="836"/>
    </location>
</feature>
<feature type="region of interest" description="Disordered" evidence="2">
    <location>
        <begin position="674"/>
        <end position="704"/>
    </location>
</feature>
<feature type="region of interest" description="Disordered" evidence="2">
    <location>
        <begin position="330"/>
        <end position="412"/>
    </location>
</feature>
<name>A0A9P4TC45_CURKU</name>
<dbReference type="InterPro" id="IPR013087">
    <property type="entry name" value="Znf_C2H2_type"/>
</dbReference>
<protein>
    <recommendedName>
        <fullName evidence="3">C2H2-type domain-containing protein</fullName>
    </recommendedName>
</protein>
<evidence type="ECO:0000313" key="5">
    <source>
        <dbReference type="Proteomes" id="UP000801428"/>
    </source>
</evidence>
<keyword evidence="5" id="KW-1185">Reference proteome</keyword>
<dbReference type="SUPFAM" id="SSF57667">
    <property type="entry name" value="beta-beta-alpha zinc fingers"/>
    <property type="match status" value="1"/>
</dbReference>
<dbReference type="PANTHER" id="PTHR35391:SF7">
    <property type="entry name" value="C2H2-TYPE DOMAIN-CONTAINING PROTEIN"/>
    <property type="match status" value="1"/>
</dbReference>
<dbReference type="InterPro" id="IPR036236">
    <property type="entry name" value="Znf_C2H2_sf"/>
</dbReference>
<dbReference type="EMBL" id="SWKU01000014">
    <property type="protein sequence ID" value="KAF3000946.1"/>
    <property type="molecule type" value="Genomic_DNA"/>
</dbReference>
<feature type="domain" description="C2H2-type" evidence="3">
    <location>
        <begin position="512"/>
        <end position="541"/>
    </location>
</feature>
<feature type="compositionally biased region" description="Low complexity" evidence="2">
    <location>
        <begin position="86"/>
        <end position="95"/>
    </location>
</feature>
<keyword evidence="1" id="KW-0479">Metal-binding</keyword>
<dbReference type="PROSITE" id="PS00028">
    <property type="entry name" value="ZINC_FINGER_C2H2_1"/>
    <property type="match status" value="1"/>
</dbReference>
<feature type="region of interest" description="Disordered" evidence="2">
    <location>
        <begin position="424"/>
        <end position="477"/>
    </location>
</feature>
<feature type="region of interest" description="Disordered" evidence="2">
    <location>
        <begin position="804"/>
        <end position="847"/>
    </location>
</feature>
<feature type="compositionally biased region" description="Basic and acidic residues" evidence="2">
    <location>
        <begin position="332"/>
        <end position="350"/>
    </location>
</feature>
<evidence type="ECO:0000256" key="1">
    <source>
        <dbReference type="PROSITE-ProRule" id="PRU00042"/>
    </source>
</evidence>
<accession>A0A9P4TC45</accession>
<feature type="compositionally biased region" description="Acidic residues" evidence="2">
    <location>
        <begin position="693"/>
        <end position="702"/>
    </location>
</feature>
<dbReference type="PROSITE" id="PS50157">
    <property type="entry name" value="ZINC_FINGER_C2H2_2"/>
    <property type="match status" value="1"/>
</dbReference>
<comment type="caution">
    <text evidence="4">The sequence shown here is derived from an EMBL/GenBank/DDBJ whole genome shotgun (WGS) entry which is preliminary data.</text>
</comment>
<reference evidence="4" key="1">
    <citation type="submission" date="2019-04" db="EMBL/GenBank/DDBJ databases">
        <title>Sequencing of skin fungus with MAO and IRED activity.</title>
        <authorList>
            <person name="Marsaioli A.J."/>
            <person name="Bonatto J.M.C."/>
            <person name="Reis Junior O."/>
        </authorList>
    </citation>
    <scope>NUCLEOTIDE SEQUENCE</scope>
    <source>
        <strain evidence="4">30M1</strain>
    </source>
</reference>
<proteinExistence type="predicted"/>
<evidence type="ECO:0000313" key="4">
    <source>
        <dbReference type="EMBL" id="KAF3000946.1"/>
    </source>
</evidence>
<feature type="region of interest" description="Disordered" evidence="2">
    <location>
        <begin position="78"/>
        <end position="97"/>
    </location>
</feature>
<dbReference type="Proteomes" id="UP000801428">
    <property type="component" value="Unassembled WGS sequence"/>
</dbReference>
<keyword evidence="1" id="KW-0862">Zinc</keyword>
<dbReference type="AlphaFoldDB" id="A0A9P4TC45"/>
<evidence type="ECO:0000259" key="3">
    <source>
        <dbReference type="PROSITE" id="PS50157"/>
    </source>
</evidence>
<feature type="compositionally biased region" description="Basic and acidic residues" evidence="2">
    <location>
        <begin position="211"/>
        <end position="232"/>
    </location>
</feature>
<keyword evidence="1" id="KW-0863">Zinc-finger</keyword>
<feature type="compositionally biased region" description="Basic and acidic residues" evidence="2">
    <location>
        <begin position="444"/>
        <end position="457"/>
    </location>
</feature>
<dbReference type="GO" id="GO:0008270">
    <property type="term" value="F:zinc ion binding"/>
    <property type="evidence" value="ECO:0007669"/>
    <property type="project" value="UniProtKB-KW"/>
</dbReference>
<feature type="region of interest" description="Disordered" evidence="2">
    <location>
        <begin position="204"/>
        <end position="250"/>
    </location>
</feature>